<gene>
    <name evidence="1" type="ORF">CDAR_485321</name>
</gene>
<proteinExistence type="predicted"/>
<dbReference type="EMBL" id="BPLQ01002577">
    <property type="protein sequence ID" value="GIX94183.1"/>
    <property type="molecule type" value="Genomic_DNA"/>
</dbReference>
<sequence length="95" mass="10767">MRPASLNILMPAHRPSTISEVLDKEGRLRARTLRHHKEGEAVTPFVHPSIPLLALHPFPQNFIMLPPPAQVRRRCCVLLSQTKTSVHLYSNITQT</sequence>
<evidence type="ECO:0000313" key="2">
    <source>
        <dbReference type="Proteomes" id="UP001054837"/>
    </source>
</evidence>
<protein>
    <submittedName>
        <fullName evidence="1">Uncharacterized protein</fullName>
    </submittedName>
</protein>
<name>A0AAV4PAX3_9ARAC</name>
<evidence type="ECO:0000313" key="1">
    <source>
        <dbReference type="EMBL" id="GIX94183.1"/>
    </source>
</evidence>
<keyword evidence="2" id="KW-1185">Reference proteome</keyword>
<reference evidence="1 2" key="1">
    <citation type="submission" date="2021-06" db="EMBL/GenBank/DDBJ databases">
        <title>Caerostris darwini draft genome.</title>
        <authorList>
            <person name="Kono N."/>
            <person name="Arakawa K."/>
        </authorList>
    </citation>
    <scope>NUCLEOTIDE SEQUENCE [LARGE SCALE GENOMIC DNA]</scope>
</reference>
<dbReference type="AlphaFoldDB" id="A0AAV4PAX3"/>
<organism evidence="1 2">
    <name type="scientific">Caerostris darwini</name>
    <dbReference type="NCBI Taxonomy" id="1538125"/>
    <lineage>
        <taxon>Eukaryota</taxon>
        <taxon>Metazoa</taxon>
        <taxon>Ecdysozoa</taxon>
        <taxon>Arthropoda</taxon>
        <taxon>Chelicerata</taxon>
        <taxon>Arachnida</taxon>
        <taxon>Araneae</taxon>
        <taxon>Araneomorphae</taxon>
        <taxon>Entelegynae</taxon>
        <taxon>Araneoidea</taxon>
        <taxon>Araneidae</taxon>
        <taxon>Caerostris</taxon>
    </lineage>
</organism>
<dbReference type="Proteomes" id="UP001054837">
    <property type="component" value="Unassembled WGS sequence"/>
</dbReference>
<comment type="caution">
    <text evidence="1">The sequence shown here is derived from an EMBL/GenBank/DDBJ whole genome shotgun (WGS) entry which is preliminary data.</text>
</comment>
<accession>A0AAV4PAX3</accession>